<dbReference type="AlphaFoldDB" id="Q0G2T0"/>
<sequence length="23" mass="2559">MAQAFAVIYRHPSIEHAGDTMNV</sequence>
<gene>
    <name evidence="1" type="ORF">FP2506_16749</name>
</gene>
<protein>
    <submittedName>
        <fullName evidence="1">Uncharacterized protein</fullName>
    </submittedName>
</protein>
<reference evidence="1 2" key="1">
    <citation type="journal article" date="2010" name="J. Bacteriol.">
        <title>Genome sequence of Fulvimarina pelagi HTCC2506T, a Mn(II)-oxidizing alphaproteobacterium possessing an aerobic anoxygenic photosynthetic gene cluster and Xanthorhodopsin.</title>
        <authorList>
            <person name="Kang I."/>
            <person name="Oh H.M."/>
            <person name="Lim S.I."/>
            <person name="Ferriera S."/>
            <person name="Giovannoni S.J."/>
            <person name="Cho J.C."/>
        </authorList>
    </citation>
    <scope>NUCLEOTIDE SEQUENCE [LARGE SCALE GENOMIC DNA]</scope>
    <source>
        <strain evidence="1 2">HTCC2506</strain>
    </source>
</reference>
<accession>Q0G2T0</accession>
<evidence type="ECO:0000313" key="1">
    <source>
        <dbReference type="EMBL" id="EAU42101.1"/>
    </source>
</evidence>
<dbReference type="Proteomes" id="UP000004310">
    <property type="component" value="Unassembled WGS sequence"/>
</dbReference>
<organism evidence="1 2">
    <name type="scientific">Fulvimarina pelagi HTCC2506</name>
    <dbReference type="NCBI Taxonomy" id="314231"/>
    <lineage>
        <taxon>Bacteria</taxon>
        <taxon>Pseudomonadati</taxon>
        <taxon>Pseudomonadota</taxon>
        <taxon>Alphaproteobacteria</taxon>
        <taxon>Hyphomicrobiales</taxon>
        <taxon>Aurantimonadaceae</taxon>
        <taxon>Fulvimarina</taxon>
    </lineage>
</organism>
<comment type="caution">
    <text evidence="1">The sequence shown here is derived from an EMBL/GenBank/DDBJ whole genome shotgun (WGS) entry which is preliminary data.</text>
</comment>
<keyword evidence="2" id="KW-1185">Reference proteome</keyword>
<evidence type="ECO:0000313" key="2">
    <source>
        <dbReference type="Proteomes" id="UP000004310"/>
    </source>
</evidence>
<dbReference type="HOGENOM" id="CLU_3422878_0_0_5"/>
<proteinExistence type="predicted"/>
<name>Q0G2T0_9HYPH</name>
<dbReference type="EMBL" id="AATP01000002">
    <property type="protein sequence ID" value="EAU42101.1"/>
    <property type="molecule type" value="Genomic_DNA"/>
</dbReference>